<dbReference type="RefSeq" id="WP_023098921.1">
    <property type="nucleotide sequence ID" value="NZ_BSAW01000007.1"/>
</dbReference>
<proteinExistence type="predicted"/>
<reference evidence="1" key="1">
    <citation type="submission" date="2023-06" db="EMBL/GenBank/DDBJ databases">
        <authorList>
            <consortium name="Clinical and Environmental Microbiology Branch: Whole genome sequencing antimicrobial resistance pathogens in the healthcare setting"/>
        </authorList>
    </citation>
    <scope>NUCLEOTIDE SEQUENCE</scope>
    <source>
        <strain evidence="1">2021CK-01020</strain>
    </source>
</reference>
<reference evidence="1" key="2">
    <citation type="submission" date="2023-10" db="EMBL/GenBank/DDBJ databases">
        <title>Pathogen: clinical or host-associated sample.</title>
        <authorList>
            <person name="Hergert J."/>
            <person name="Casey R."/>
            <person name="Wagner J."/>
            <person name="Young E.L."/>
            <person name="Oakeson K.F."/>
        </authorList>
    </citation>
    <scope>NUCLEOTIDE SEQUENCE</scope>
    <source>
        <strain evidence="1">2021CK-01020</strain>
    </source>
</reference>
<gene>
    <name evidence="1" type="ORF">L4V69_37465</name>
</gene>
<evidence type="ECO:0000313" key="1">
    <source>
        <dbReference type="EMBL" id="WOS78102.1"/>
    </source>
</evidence>
<evidence type="ECO:0000313" key="2">
    <source>
        <dbReference type="Proteomes" id="UP001297540"/>
    </source>
</evidence>
<dbReference type="EMBL" id="CP136986">
    <property type="protein sequence ID" value="WOS78102.1"/>
    <property type="molecule type" value="Genomic_DNA"/>
</dbReference>
<sequence>MELTFKEGSLEAGLEETFRQIQVLQNKVNGTDVIRLQREEIASLFQIVHEHVLPAYAGKQLLLHGGRPARSFDTELQRLWALALSEFINHFRPRLPSFLNQIMAVQEDGGEAQLQSFMKMVLERITIPLLNGYEQPGDDLFLLILDSVVHLEGKSLSDHIADTLETPQQTQASVYAICGLLLQAQKAAEAGKIDIAYSYLIDANYLLGMRKASDFIMQRFDTIADTRKAKANARKKHSNAAQVNLGKKRVTELYYSLRGTGPLLTLTPWKSANIATDKIMEVIDREGDPKITISELTTRKICREMMKQEEKERKRQGVVVTASYRLPDGSTLTVTPED</sequence>
<dbReference type="Proteomes" id="UP001297540">
    <property type="component" value="Chromosome"/>
</dbReference>
<name>A0AAQ3LPP2_PSEAI</name>
<organism evidence="1 2">
    <name type="scientific">Pseudomonas aeruginosa</name>
    <dbReference type="NCBI Taxonomy" id="287"/>
    <lineage>
        <taxon>Bacteria</taxon>
        <taxon>Pseudomonadati</taxon>
        <taxon>Pseudomonadota</taxon>
        <taxon>Gammaproteobacteria</taxon>
        <taxon>Pseudomonadales</taxon>
        <taxon>Pseudomonadaceae</taxon>
        <taxon>Pseudomonas</taxon>
    </lineage>
</organism>
<dbReference type="AlphaFoldDB" id="A0AAQ3LPP2"/>
<accession>A0AAQ3LPP2</accession>
<protein>
    <submittedName>
        <fullName evidence="1">Uncharacterized protein</fullName>
    </submittedName>
</protein>